<accession>A0AA41W1R6</accession>
<protein>
    <submittedName>
        <fullName evidence="2">Uncharacterized protein</fullName>
    </submittedName>
</protein>
<feature type="region of interest" description="Disordered" evidence="1">
    <location>
        <begin position="170"/>
        <end position="198"/>
    </location>
</feature>
<dbReference type="InterPro" id="IPR021109">
    <property type="entry name" value="Peptidase_aspartic_dom_sf"/>
</dbReference>
<dbReference type="Proteomes" id="UP001177140">
    <property type="component" value="Unassembled WGS sequence"/>
</dbReference>
<reference evidence="2" key="1">
    <citation type="submission" date="2022-03" db="EMBL/GenBank/DDBJ databases">
        <title>A functionally conserved STORR gene fusion in Papaver species that diverged 16.8 million years ago.</title>
        <authorList>
            <person name="Catania T."/>
        </authorList>
    </citation>
    <scope>NUCLEOTIDE SEQUENCE</scope>
    <source>
        <strain evidence="2">S-191538</strain>
    </source>
</reference>
<dbReference type="Gene3D" id="2.40.70.10">
    <property type="entry name" value="Acid Proteases"/>
    <property type="match status" value="1"/>
</dbReference>
<evidence type="ECO:0000313" key="3">
    <source>
        <dbReference type="Proteomes" id="UP001177140"/>
    </source>
</evidence>
<dbReference type="PANTHER" id="PTHR32108:SF9">
    <property type="entry name" value="REVERSE TRANSCRIPTASE RNASE H-LIKE DOMAIN-CONTAINING PROTEIN"/>
    <property type="match status" value="1"/>
</dbReference>
<dbReference type="CDD" id="cd00303">
    <property type="entry name" value="retropepsin_like"/>
    <property type="match status" value="1"/>
</dbReference>
<sequence length="545" mass="61712">MIYVSNILPSRQQEPICLEDLFEDQHKQQPVYLDDLFEEEQQTIYLEDFFTDQQQQQPVCLEDLFKDQVRRVNSFSDTNYFSFLPESNPERSSTHGIQRPASPVYLGDTLPDPVEPVCLSDYLPAPAPGIDHAKTAQLSEILGLKFEATEWVDPFKSRVTDEVQNLTRSGRIYKPSNLRDDNVTTTPAPPSQGLKSAAEEDKEIVEQLRKTKENISIWGLLMASTSHREAVLAELNSSHVCSSISPEELAGTVARVIRENLLTFSDEDLPTEGKEHNRALHITVGCEGFYVPHVLIDNGSGVNICTLAKAKKIGIREEEICFRSDTVRTVRGFDNEKRSVMGEFTTTIVIGPAHTRTTFLVIDINTSYTMLLGRPWLHANLAVGSTLHQKLRFIYEDKLITMQGYFEEGESKSKSNHATVPATETEPTVQNYQEEHVHQVVNRAPAKEKIPSWFEHGHTRVAHYLRKQKNNGRTEPLDGQKISHEVPYGLGYQPTENDRLEHELEKSQRVRRAGKCVGINWKTQPSLNGHFIRKGDTCCTSRKSA</sequence>
<evidence type="ECO:0000256" key="1">
    <source>
        <dbReference type="SAM" id="MobiDB-lite"/>
    </source>
</evidence>
<dbReference type="AlphaFoldDB" id="A0AA41W1R6"/>
<proteinExistence type="predicted"/>
<evidence type="ECO:0000313" key="2">
    <source>
        <dbReference type="EMBL" id="MCL7051591.1"/>
    </source>
</evidence>
<name>A0AA41W1R6_PAPNU</name>
<comment type="caution">
    <text evidence="2">The sequence shown here is derived from an EMBL/GenBank/DDBJ whole genome shotgun (WGS) entry which is preliminary data.</text>
</comment>
<organism evidence="2 3">
    <name type="scientific">Papaver nudicaule</name>
    <name type="common">Iceland poppy</name>
    <dbReference type="NCBI Taxonomy" id="74823"/>
    <lineage>
        <taxon>Eukaryota</taxon>
        <taxon>Viridiplantae</taxon>
        <taxon>Streptophyta</taxon>
        <taxon>Embryophyta</taxon>
        <taxon>Tracheophyta</taxon>
        <taxon>Spermatophyta</taxon>
        <taxon>Magnoliopsida</taxon>
        <taxon>Ranunculales</taxon>
        <taxon>Papaveraceae</taxon>
        <taxon>Papaveroideae</taxon>
        <taxon>Papaver</taxon>
    </lineage>
</organism>
<gene>
    <name evidence="2" type="ORF">MKW94_001443</name>
</gene>
<dbReference type="SUPFAM" id="SSF50630">
    <property type="entry name" value="Acid proteases"/>
    <property type="match status" value="1"/>
</dbReference>
<dbReference type="PANTHER" id="PTHR32108">
    <property type="entry name" value="DNA-DIRECTED RNA POLYMERASE SUBUNIT ALPHA"/>
    <property type="match status" value="1"/>
</dbReference>
<dbReference type="EMBL" id="JAJJMA010340192">
    <property type="protein sequence ID" value="MCL7051591.1"/>
    <property type="molecule type" value="Genomic_DNA"/>
</dbReference>
<keyword evidence="3" id="KW-1185">Reference proteome</keyword>